<gene>
    <name evidence="11" type="ORF">CSC94_20065</name>
</gene>
<evidence type="ECO:0000313" key="12">
    <source>
        <dbReference type="Proteomes" id="UP000221168"/>
    </source>
</evidence>
<dbReference type="Pfam" id="PF04290">
    <property type="entry name" value="DctQ"/>
    <property type="match status" value="1"/>
</dbReference>
<keyword evidence="5 9" id="KW-0812">Transmembrane</keyword>
<evidence type="ECO:0000256" key="6">
    <source>
        <dbReference type="ARBA" id="ARBA00022989"/>
    </source>
</evidence>
<feature type="transmembrane region" description="Helical" evidence="9">
    <location>
        <begin position="63"/>
        <end position="80"/>
    </location>
</feature>
<dbReference type="GO" id="GO:0022857">
    <property type="term" value="F:transmembrane transporter activity"/>
    <property type="evidence" value="ECO:0007669"/>
    <property type="project" value="UniProtKB-UniRule"/>
</dbReference>
<dbReference type="EMBL" id="PDVP01000017">
    <property type="protein sequence ID" value="PHP65212.1"/>
    <property type="molecule type" value="Genomic_DNA"/>
</dbReference>
<proteinExistence type="inferred from homology"/>
<protein>
    <recommendedName>
        <fullName evidence="9">TRAP transporter small permease protein</fullName>
    </recommendedName>
</protein>
<dbReference type="RefSeq" id="WP_099308170.1">
    <property type="nucleotide sequence ID" value="NZ_PDVP01000017.1"/>
</dbReference>
<dbReference type="InterPro" id="IPR055348">
    <property type="entry name" value="DctQ"/>
</dbReference>
<sequence>MAHPASDGGTGRVPPLVIRILEWPVRLGGMISTLLILFAFALVVFAVFQRYVLDTPLKWGDEMLGYLLVAIVMSGAAEALRRGDHIAIDLVADRVSGRARTIIDVIGNLAVLIFSAILMLSADEAVRFAYSFGSYSPGYLEAPMWIPQSALIVGSGLLVLAALARLLARLAPGARA</sequence>
<name>A0A2G1QI68_9HYPH</name>
<evidence type="ECO:0000256" key="2">
    <source>
        <dbReference type="ARBA" id="ARBA00022448"/>
    </source>
</evidence>
<feature type="transmembrane region" description="Helical" evidence="9">
    <location>
        <begin position="27"/>
        <end position="51"/>
    </location>
</feature>
<comment type="caution">
    <text evidence="11">The sequence shown here is derived from an EMBL/GenBank/DDBJ whole genome shotgun (WGS) entry which is preliminary data.</text>
</comment>
<keyword evidence="6 9" id="KW-1133">Transmembrane helix</keyword>
<comment type="function">
    <text evidence="9">Part of the tripartite ATP-independent periplasmic (TRAP) transport system.</text>
</comment>
<evidence type="ECO:0000256" key="3">
    <source>
        <dbReference type="ARBA" id="ARBA00022475"/>
    </source>
</evidence>
<comment type="subunit">
    <text evidence="9">The complex comprises the extracytoplasmic solute receptor protein and the two transmembrane proteins.</text>
</comment>
<dbReference type="OrthoDB" id="7866592at2"/>
<feature type="domain" description="Tripartite ATP-independent periplasmic transporters DctQ component" evidence="10">
    <location>
        <begin position="40"/>
        <end position="170"/>
    </location>
</feature>
<evidence type="ECO:0000256" key="4">
    <source>
        <dbReference type="ARBA" id="ARBA00022519"/>
    </source>
</evidence>
<evidence type="ECO:0000313" key="11">
    <source>
        <dbReference type="EMBL" id="PHP65212.1"/>
    </source>
</evidence>
<evidence type="ECO:0000256" key="7">
    <source>
        <dbReference type="ARBA" id="ARBA00023136"/>
    </source>
</evidence>
<evidence type="ECO:0000259" key="10">
    <source>
        <dbReference type="Pfam" id="PF04290"/>
    </source>
</evidence>
<dbReference type="GO" id="GO:0005886">
    <property type="term" value="C:plasma membrane"/>
    <property type="evidence" value="ECO:0007669"/>
    <property type="project" value="UniProtKB-SubCell"/>
</dbReference>
<organism evidence="11 12">
    <name type="scientific">Zhengella mangrovi</name>
    <dbReference type="NCBI Taxonomy" id="1982044"/>
    <lineage>
        <taxon>Bacteria</taxon>
        <taxon>Pseudomonadati</taxon>
        <taxon>Pseudomonadota</taxon>
        <taxon>Alphaproteobacteria</taxon>
        <taxon>Hyphomicrobiales</taxon>
        <taxon>Notoacmeibacteraceae</taxon>
        <taxon>Zhengella</taxon>
    </lineage>
</organism>
<dbReference type="AlphaFoldDB" id="A0A2G1QI68"/>
<dbReference type="PANTHER" id="PTHR35011">
    <property type="entry name" value="2,3-DIKETO-L-GULONATE TRAP TRANSPORTER SMALL PERMEASE PROTEIN YIAM"/>
    <property type="match status" value="1"/>
</dbReference>
<evidence type="ECO:0000256" key="1">
    <source>
        <dbReference type="ARBA" id="ARBA00004429"/>
    </source>
</evidence>
<feature type="transmembrane region" description="Helical" evidence="9">
    <location>
        <begin position="101"/>
        <end position="122"/>
    </location>
</feature>
<keyword evidence="2 9" id="KW-0813">Transport</keyword>
<keyword evidence="7 9" id="KW-0472">Membrane</keyword>
<evidence type="ECO:0000256" key="5">
    <source>
        <dbReference type="ARBA" id="ARBA00022692"/>
    </source>
</evidence>
<dbReference type="InterPro" id="IPR007387">
    <property type="entry name" value="TRAP_DctQ"/>
</dbReference>
<accession>A0A2G1QI68</accession>
<comment type="similarity">
    <text evidence="8 9">Belongs to the TRAP transporter small permease family.</text>
</comment>
<evidence type="ECO:0000256" key="9">
    <source>
        <dbReference type="RuleBase" id="RU369079"/>
    </source>
</evidence>
<comment type="subcellular location">
    <subcellularLocation>
        <location evidence="1 9">Cell inner membrane</location>
        <topology evidence="1 9">Multi-pass membrane protein</topology>
    </subcellularLocation>
</comment>
<keyword evidence="3" id="KW-1003">Cell membrane</keyword>
<dbReference type="Proteomes" id="UP000221168">
    <property type="component" value="Unassembled WGS sequence"/>
</dbReference>
<reference evidence="11 12" key="1">
    <citation type="submission" date="2017-10" db="EMBL/GenBank/DDBJ databases">
        <title>Sedimentibacterium mangrovi gen. nov., sp. nov., a novel member of family Phyllobacteriacea isolated from mangrove sediment.</title>
        <authorList>
            <person name="Liao H."/>
            <person name="Tian Y."/>
        </authorList>
    </citation>
    <scope>NUCLEOTIDE SEQUENCE [LARGE SCALE GENOMIC DNA]</scope>
    <source>
        <strain evidence="11 12">X9-2-2</strain>
    </source>
</reference>
<keyword evidence="12" id="KW-1185">Reference proteome</keyword>
<keyword evidence="4 9" id="KW-0997">Cell inner membrane</keyword>
<feature type="transmembrane region" description="Helical" evidence="9">
    <location>
        <begin position="142"/>
        <end position="168"/>
    </location>
</feature>
<evidence type="ECO:0000256" key="8">
    <source>
        <dbReference type="ARBA" id="ARBA00038436"/>
    </source>
</evidence>